<accession>X6P263</accession>
<keyword evidence="2" id="KW-1185">Reference proteome</keyword>
<evidence type="ECO:0000313" key="1">
    <source>
        <dbReference type="EMBL" id="ETO31647.1"/>
    </source>
</evidence>
<dbReference type="EMBL" id="ASPP01004794">
    <property type="protein sequence ID" value="ETO31647.1"/>
    <property type="molecule type" value="Genomic_DNA"/>
</dbReference>
<proteinExistence type="predicted"/>
<dbReference type="Gene3D" id="2.130.10.10">
    <property type="entry name" value="YVTN repeat-like/Quinoprotein amine dehydrogenase"/>
    <property type="match status" value="1"/>
</dbReference>
<sequence>MKTSGYSGVNQLYSVHCMLAPAILTENHEYVHIKKRFKEIEEIKQDVIVMQSSVHIKELKVALFIIMKASLLQTRRTAQYGSGMVTDVQFSPNDQFIAFSSFGTTNNIWNLHVRGKVDKLCGHDQSVIRAHTILLIWDAMSHTEIKKLTGYSGPVNNVKFFQMARLLYHVQMMQQYDCGAQNIKQKPKYCKEVPQKLLKWIFHLMEIRLYLVQIKRQFGYGDCCNGIFLIDLL</sequence>
<reference evidence="1 2" key="1">
    <citation type="journal article" date="2013" name="Curr. Biol.">
        <title>The Genome of the Foraminiferan Reticulomyxa filosa.</title>
        <authorList>
            <person name="Glockner G."/>
            <person name="Hulsmann N."/>
            <person name="Schleicher M."/>
            <person name="Noegel A.A."/>
            <person name="Eichinger L."/>
            <person name="Gallinger C."/>
            <person name="Pawlowski J."/>
            <person name="Sierra R."/>
            <person name="Euteneuer U."/>
            <person name="Pillet L."/>
            <person name="Moustafa A."/>
            <person name="Platzer M."/>
            <person name="Groth M."/>
            <person name="Szafranski K."/>
            <person name="Schliwa M."/>
        </authorList>
    </citation>
    <scope>NUCLEOTIDE SEQUENCE [LARGE SCALE GENOMIC DNA]</scope>
</reference>
<comment type="caution">
    <text evidence="1">The sequence shown here is derived from an EMBL/GenBank/DDBJ whole genome shotgun (WGS) entry which is preliminary data.</text>
</comment>
<dbReference type="SUPFAM" id="SSF50978">
    <property type="entry name" value="WD40 repeat-like"/>
    <property type="match status" value="1"/>
</dbReference>
<dbReference type="InterPro" id="IPR015943">
    <property type="entry name" value="WD40/YVTN_repeat-like_dom_sf"/>
</dbReference>
<protein>
    <submittedName>
        <fullName evidence="1">Uncharacterized protein</fullName>
    </submittedName>
</protein>
<name>X6P263_RETFI</name>
<organism evidence="1 2">
    <name type="scientific">Reticulomyxa filosa</name>
    <dbReference type="NCBI Taxonomy" id="46433"/>
    <lineage>
        <taxon>Eukaryota</taxon>
        <taxon>Sar</taxon>
        <taxon>Rhizaria</taxon>
        <taxon>Retaria</taxon>
        <taxon>Foraminifera</taxon>
        <taxon>Monothalamids</taxon>
        <taxon>Reticulomyxidae</taxon>
        <taxon>Reticulomyxa</taxon>
    </lineage>
</organism>
<dbReference type="InterPro" id="IPR036322">
    <property type="entry name" value="WD40_repeat_dom_sf"/>
</dbReference>
<evidence type="ECO:0000313" key="2">
    <source>
        <dbReference type="Proteomes" id="UP000023152"/>
    </source>
</evidence>
<dbReference type="OrthoDB" id="27563at2759"/>
<dbReference type="Proteomes" id="UP000023152">
    <property type="component" value="Unassembled WGS sequence"/>
</dbReference>
<dbReference type="AlphaFoldDB" id="X6P263"/>
<gene>
    <name evidence="1" type="ORF">RFI_05471</name>
</gene>